<evidence type="ECO:0000313" key="3">
    <source>
        <dbReference type="Proteomes" id="UP000571817"/>
    </source>
</evidence>
<accession>A0A853DJD9</accession>
<dbReference type="EMBL" id="JACCFW010000001">
    <property type="protein sequence ID" value="NYJ76069.1"/>
    <property type="molecule type" value="Genomic_DNA"/>
</dbReference>
<dbReference type="InterPro" id="IPR002123">
    <property type="entry name" value="Plipid/glycerol_acylTrfase"/>
</dbReference>
<dbReference type="Pfam" id="PF01553">
    <property type="entry name" value="Acyltransferase"/>
    <property type="match status" value="1"/>
</dbReference>
<evidence type="ECO:0000313" key="2">
    <source>
        <dbReference type="EMBL" id="NYJ76069.1"/>
    </source>
</evidence>
<dbReference type="AlphaFoldDB" id="A0A853DJD9"/>
<keyword evidence="2" id="KW-0808">Transferase</keyword>
<name>A0A853DJD9_9MICO</name>
<gene>
    <name evidence="2" type="ORF">HNR15_003032</name>
</gene>
<keyword evidence="3" id="KW-1185">Reference proteome</keyword>
<dbReference type="RefSeq" id="WP_179483170.1">
    <property type="nucleotide sequence ID" value="NZ_JACCFW010000001.1"/>
</dbReference>
<dbReference type="SMART" id="SM00563">
    <property type="entry name" value="PlsC"/>
    <property type="match status" value="1"/>
</dbReference>
<proteinExistence type="predicted"/>
<feature type="domain" description="Phospholipid/glycerol acyltransferase" evidence="1">
    <location>
        <begin position="41"/>
        <end position="146"/>
    </location>
</feature>
<reference evidence="2 3" key="1">
    <citation type="submission" date="2020-07" db="EMBL/GenBank/DDBJ databases">
        <title>Sequencing the genomes of 1000 actinobacteria strains.</title>
        <authorList>
            <person name="Klenk H.-P."/>
        </authorList>
    </citation>
    <scope>NUCLEOTIDE SEQUENCE [LARGE SCALE GENOMIC DNA]</scope>
    <source>
        <strain evidence="2 3">DSM 29531</strain>
    </source>
</reference>
<dbReference type="GO" id="GO:0016746">
    <property type="term" value="F:acyltransferase activity"/>
    <property type="evidence" value="ECO:0007669"/>
    <property type="project" value="UniProtKB-KW"/>
</dbReference>
<comment type="caution">
    <text evidence="2">The sequence shown here is derived from an EMBL/GenBank/DDBJ whole genome shotgun (WGS) entry which is preliminary data.</text>
</comment>
<sequence>MRLPASAAPLSARMLLAGFDRLVRSNLRSVSVRGTLPPAPVIWAGNHHSWWDAFVASSVLRGERHDATLVMDAENLASFGFLKPLGLVPSDQPRAGLTALREGRTLVILPEGELLGPGPMRPLHRGAGWYAEHTSAPLVPVSLRVVIRGHQHPEAIVDLGAPVQGADLAATMAAQLTALDELIATADPREPLPGFRQVVSGRRSFDERIGQLAEKVQR</sequence>
<protein>
    <submittedName>
        <fullName evidence="2">1-acyl-sn-glycerol-3-phosphate acyltransferase</fullName>
    </submittedName>
</protein>
<dbReference type="SUPFAM" id="SSF69593">
    <property type="entry name" value="Glycerol-3-phosphate (1)-acyltransferase"/>
    <property type="match status" value="1"/>
</dbReference>
<keyword evidence="2" id="KW-0012">Acyltransferase</keyword>
<evidence type="ECO:0000259" key="1">
    <source>
        <dbReference type="SMART" id="SM00563"/>
    </source>
</evidence>
<dbReference type="Proteomes" id="UP000571817">
    <property type="component" value="Unassembled WGS sequence"/>
</dbReference>
<organism evidence="2 3">
    <name type="scientific">Allobranchiibius huperziae</name>
    <dbReference type="NCBI Taxonomy" id="1874116"/>
    <lineage>
        <taxon>Bacteria</taxon>
        <taxon>Bacillati</taxon>
        <taxon>Actinomycetota</taxon>
        <taxon>Actinomycetes</taxon>
        <taxon>Micrococcales</taxon>
        <taxon>Dermacoccaceae</taxon>
        <taxon>Allobranchiibius</taxon>
    </lineage>
</organism>